<comment type="caution">
    <text evidence="2">The sequence shown here is derived from an EMBL/GenBank/DDBJ whole genome shotgun (WGS) entry which is preliminary data.</text>
</comment>
<evidence type="ECO:0000313" key="3">
    <source>
        <dbReference type="Proteomes" id="UP001595844"/>
    </source>
</evidence>
<feature type="region of interest" description="Disordered" evidence="1">
    <location>
        <begin position="55"/>
        <end position="78"/>
    </location>
</feature>
<protein>
    <submittedName>
        <fullName evidence="2">Uncharacterized protein</fullName>
    </submittedName>
</protein>
<dbReference type="Proteomes" id="UP001595844">
    <property type="component" value="Unassembled WGS sequence"/>
</dbReference>
<evidence type="ECO:0000313" key="2">
    <source>
        <dbReference type="EMBL" id="MFC4377419.1"/>
    </source>
</evidence>
<feature type="region of interest" description="Disordered" evidence="1">
    <location>
        <begin position="1"/>
        <end position="23"/>
    </location>
</feature>
<accession>A0ABV8VPA0</accession>
<sequence length="78" mass="8469">MSERIAGKTFRSEAEAAADDGKPMMTEAERVEYLRQFDAFDDALRAAPSGWAPVGGKFSDDVGESCHPDGHGHDEQGR</sequence>
<organism evidence="2 3">
    <name type="scientific">Nocardia halotolerans</name>
    <dbReference type="NCBI Taxonomy" id="1755878"/>
    <lineage>
        <taxon>Bacteria</taxon>
        <taxon>Bacillati</taxon>
        <taxon>Actinomycetota</taxon>
        <taxon>Actinomycetes</taxon>
        <taxon>Mycobacteriales</taxon>
        <taxon>Nocardiaceae</taxon>
        <taxon>Nocardia</taxon>
    </lineage>
</organism>
<dbReference type="RefSeq" id="WP_378568042.1">
    <property type="nucleotide sequence ID" value="NZ_JBHSDL010000030.1"/>
</dbReference>
<keyword evidence="3" id="KW-1185">Reference proteome</keyword>
<proteinExistence type="predicted"/>
<feature type="compositionally biased region" description="Basic and acidic residues" evidence="1">
    <location>
        <begin position="58"/>
        <end position="78"/>
    </location>
</feature>
<name>A0ABV8VPA0_9NOCA</name>
<dbReference type="EMBL" id="JBHSDL010000030">
    <property type="protein sequence ID" value="MFC4377419.1"/>
    <property type="molecule type" value="Genomic_DNA"/>
</dbReference>
<evidence type="ECO:0000256" key="1">
    <source>
        <dbReference type="SAM" id="MobiDB-lite"/>
    </source>
</evidence>
<reference evidence="3" key="1">
    <citation type="journal article" date="2019" name="Int. J. Syst. Evol. Microbiol.">
        <title>The Global Catalogue of Microorganisms (GCM) 10K type strain sequencing project: providing services to taxonomists for standard genome sequencing and annotation.</title>
        <authorList>
            <consortium name="The Broad Institute Genomics Platform"/>
            <consortium name="The Broad Institute Genome Sequencing Center for Infectious Disease"/>
            <person name="Wu L."/>
            <person name="Ma J."/>
        </authorList>
    </citation>
    <scope>NUCLEOTIDE SEQUENCE [LARGE SCALE GENOMIC DNA]</scope>
    <source>
        <strain evidence="3">IBRC-M 10490</strain>
    </source>
</reference>
<gene>
    <name evidence="2" type="ORF">ACFO5K_25395</name>
</gene>